<evidence type="ECO:0000313" key="7">
    <source>
        <dbReference type="EMBL" id="CAF1616963.1"/>
    </source>
</evidence>
<evidence type="ECO:0000313" key="6">
    <source>
        <dbReference type="EMBL" id="CAF1088446.1"/>
    </source>
</evidence>
<keyword evidence="1 2" id="KW-0663">Pyridoxal phosphate</keyword>
<dbReference type="Pfam" id="PF01168">
    <property type="entry name" value="Ala_racemase_N"/>
    <property type="match status" value="1"/>
</dbReference>
<dbReference type="AlphaFoldDB" id="A0A814N8Y2"/>
<evidence type="ECO:0000313" key="9">
    <source>
        <dbReference type="Proteomes" id="UP000663852"/>
    </source>
</evidence>
<dbReference type="Gene3D" id="3.20.20.10">
    <property type="entry name" value="Alanine racemase"/>
    <property type="match status" value="1"/>
</dbReference>
<proteinExistence type="inferred from homology"/>
<keyword evidence="8" id="KW-1185">Reference proteome</keyword>
<evidence type="ECO:0000259" key="5">
    <source>
        <dbReference type="Pfam" id="PF01168"/>
    </source>
</evidence>
<dbReference type="InterPro" id="IPR001608">
    <property type="entry name" value="Ala_racemase_N"/>
</dbReference>
<comment type="caution">
    <text evidence="6">The sequence shown here is derived from an EMBL/GenBank/DDBJ whole genome shotgun (WGS) entry which is preliminary data.</text>
</comment>
<dbReference type="SUPFAM" id="SSF51419">
    <property type="entry name" value="PLP-binding barrel"/>
    <property type="match status" value="1"/>
</dbReference>
<evidence type="ECO:0000313" key="8">
    <source>
        <dbReference type="Proteomes" id="UP000663828"/>
    </source>
</evidence>
<dbReference type="Proteomes" id="UP000663852">
    <property type="component" value="Unassembled WGS sequence"/>
</dbReference>
<evidence type="ECO:0000256" key="3">
    <source>
        <dbReference type="PIRSR" id="PIRSR004848-1"/>
    </source>
</evidence>
<sequence length="237" mass="26677">MSGLVENFKTVLQRIQEATPANQKPARLIAISKTKPVENIIELYKAGQRDFGENYVDELETKANDNVILTECPEIRWHLVGHLQSNKVNRVLTRVPNLNCIQTIDSIELANRINNTLKQQSKTLNILLQVNTSQEAQKSGISKEDFLALYEHVKTNCTQLNCQGLMTIGLLDNVNAADDSDFHVLIQCRKELCEKFNLSTDDVELSMGMSHDYERAIQVGSTIVRVGSLIFGARLQH</sequence>
<dbReference type="InterPro" id="IPR029066">
    <property type="entry name" value="PLP-binding_barrel"/>
</dbReference>
<comment type="similarity">
    <text evidence="2 4">Belongs to the pyridoxal phosphate-binding protein YggS/PROSC family.</text>
</comment>
<dbReference type="PANTHER" id="PTHR10146:SF14">
    <property type="entry name" value="PYRIDOXAL PHOSPHATE HOMEOSTASIS PROTEIN"/>
    <property type="match status" value="1"/>
</dbReference>
<dbReference type="Proteomes" id="UP000663828">
    <property type="component" value="Unassembled WGS sequence"/>
</dbReference>
<dbReference type="GO" id="GO:0030170">
    <property type="term" value="F:pyridoxal phosphate binding"/>
    <property type="evidence" value="ECO:0007669"/>
    <property type="project" value="UniProtKB-UniRule"/>
</dbReference>
<evidence type="ECO:0000256" key="2">
    <source>
        <dbReference type="HAMAP-Rule" id="MF_03225"/>
    </source>
</evidence>
<dbReference type="HAMAP" id="MF_02087">
    <property type="entry name" value="PLP_homeostasis"/>
    <property type="match status" value="1"/>
</dbReference>
<dbReference type="OrthoDB" id="10264196at2759"/>
<gene>
    <name evidence="6" type="ORF">EDS130_LOCUS19349</name>
    <name evidence="7" type="ORF">XAT740_LOCUS49690</name>
</gene>
<reference evidence="6" key="1">
    <citation type="submission" date="2021-02" db="EMBL/GenBank/DDBJ databases">
        <authorList>
            <person name="Nowell W R."/>
        </authorList>
    </citation>
    <scope>NUCLEOTIDE SEQUENCE</scope>
</reference>
<dbReference type="PIRSF" id="PIRSF004848">
    <property type="entry name" value="YBL036c_PLPDEIII"/>
    <property type="match status" value="1"/>
</dbReference>
<dbReference type="NCBIfam" id="TIGR00044">
    <property type="entry name" value="YggS family pyridoxal phosphate-dependent enzyme"/>
    <property type="match status" value="1"/>
</dbReference>
<dbReference type="EMBL" id="CAJNOJ010000092">
    <property type="protein sequence ID" value="CAF1088446.1"/>
    <property type="molecule type" value="Genomic_DNA"/>
</dbReference>
<name>A0A814N8Y2_ADIRI</name>
<dbReference type="PANTHER" id="PTHR10146">
    <property type="entry name" value="PROLINE SYNTHETASE CO-TRANSCRIBED BACTERIAL HOMOLOG PROTEIN"/>
    <property type="match status" value="1"/>
</dbReference>
<accession>A0A814N8Y2</accession>
<dbReference type="EMBL" id="CAJNOR010007421">
    <property type="protein sequence ID" value="CAF1616963.1"/>
    <property type="molecule type" value="Genomic_DNA"/>
</dbReference>
<feature type="modified residue" description="N6-(pyridoxal phosphate)lysine" evidence="2 3">
    <location>
        <position position="33"/>
    </location>
</feature>
<evidence type="ECO:0000256" key="1">
    <source>
        <dbReference type="ARBA" id="ARBA00022898"/>
    </source>
</evidence>
<comment type="cofactor">
    <cofactor evidence="3">
        <name>pyridoxal 5'-phosphate</name>
        <dbReference type="ChEBI" id="CHEBI:597326"/>
    </cofactor>
</comment>
<organism evidence="6 9">
    <name type="scientific">Adineta ricciae</name>
    <name type="common">Rotifer</name>
    <dbReference type="NCBI Taxonomy" id="249248"/>
    <lineage>
        <taxon>Eukaryota</taxon>
        <taxon>Metazoa</taxon>
        <taxon>Spiralia</taxon>
        <taxon>Gnathifera</taxon>
        <taxon>Rotifera</taxon>
        <taxon>Eurotatoria</taxon>
        <taxon>Bdelloidea</taxon>
        <taxon>Adinetida</taxon>
        <taxon>Adinetidae</taxon>
        <taxon>Adineta</taxon>
    </lineage>
</organism>
<dbReference type="FunFam" id="3.20.20.10:FF:000018">
    <property type="entry name" value="Pyridoxal phosphate homeostasis protein"/>
    <property type="match status" value="1"/>
</dbReference>
<evidence type="ECO:0000256" key="4">
    <source>
        <dbReference type="RuleBase" id="RU004514"/>
    </source>
</evidence>
<feature type="domain" description="Alanine racemase N-terminal" evidence="5">
    <location>
        <begin position="12"/>
        <end position="234"/>
    </location>
</feature>
<protein>
    <recommendedName>
        <fullName evidence="2">Pyridoxal phosphate homeostasis protein</fullName>
        <shortName evidence="2">PLP homeostasis protein</shortName>
    </recommendedName>
</protein>
<comment type="function">
    <text evidence="2">Pyridoxal 5'-phosphate (PLP)-binding protein, which may be involved in intracellular homeostatic regulation of pyridoxal 5'-phosphate (PLP), the active form of vitamin B6.</text>
</comment>
<dbReference type="CDD" id="cd06822">
    <property type="entry name" value="PLPDE_III_YBL036c_euk"/>
    <property type="match status" value="1"/>
</dbReference>
<dbReference type="InterPro" id="IPR011078">
    <property type="entry name" value="PyrdxlP_homeostasis"/>
</dbReference>